<evidence type="ECO:0000313" key="2">
    <source>
        <dbReference type="Proteomes" id="UP001075225"/>
    </source>
</evidence>
<dbReference type="EMBL" id="JAPXGO010000001">
    <property type="protein sequence ID" value="MCZ6158987.1"/>
    <property type="molecule type" value="Genomic_DNA"/>
</dbReference>
<dbReference type="Proteomes" id="UP001075225">
    <property type="component" value="Unassembled WGS sequence"/>
</dbReference>
<accession>A0A9Q4KJD3</accession>
<comment type="caution">
    <text evidence="1">The sequence shown here is derived from an EMBL/GenBank/DDBJ whole genome shotgun (WGS) entry which is preliminary data.</text>
</comment>
<gene>
    <name evidence="1" type="ORF">O6B32_00595</name>
</gene>
<reference evidence="1" key="1">
    <citation type="submission" date="2022-12" db="EMBL/GenBank/DDBJ databases">
        <title>Species Delineation and Comparative Genomics within the Campylobacter ureolyticus Complex.</title>
        <authorList>
            <person name="Maki J."/>
            <person name="Howard M."/>
            <person name="Connelly S."/>
            <person name="Hardy D.J."/>
            <person name="Cameron A."/>
        </authorList>
    </citation>
    <scope>NUCLEOTIDE SEQUENCE</scope>
    <source>
        <strain evidence="1">URMC_787</strain>
    </source>
</reference>
<dbReference type="RefSeq" id="WP_269484129.1">
    <property type="nucleotide sequence ID" value="NZ_JAPXGO010000001.1"/>
</dbReference>
<protein>
    <submittedName>
        <fullName evidence="1">Uncharacterized protein</fullName>
    </submittedName>
</protein>
<proteinExistence type="predicted"/>
<organism evidence="1 2">
    <name type="scientific">Campylobacter ureolyticus</name>
    <dbReference type="NCBI Taxonomy" id="827"/>
    <lineage>
        <taxon>Bacteria</taxon>
        <taxon>Pseudomonadati</taxon>
        <taxon>Campylobacterota</taxon>
        <taxon>Epsilonproteobacteria</taxon>
        <taxon>Campylobacterales</taxon>
        <taxon>Campylobacteraceae</taxon>
        <taxon>Campylobacter</taxon>
    </lineage>
</organism>
<name>A0A9Q4KJD3_9BACT</name>
<dbReference type="AlphaFoldDB" id="A0A9Q4KJD3"/>
<evidence type="ECO:0000313" key="1">
    <source>
        <dbReference type="EMBL" id="MCZ6158987.1"/>
    </source>
</evidence>
<sequence>MVIRIKRNGELIGKSMVAMFQGVSGTEYSSRKFAVSSYENDAFIVEKATNKIIEAFKSVRR</sequence>